<feature type="domain" description="HTH tetR-type" evidence="6">
    <location>
        <begin position="20"/>
        <end position="80"/>
    </location>
</feature>
<reference evidence="7 8" key="1">
    <citation type="submission" date="2019-12" db="EMBL/GenBank/DDBJ databases">
        <title>Novel species isolated from a subtropical stream in China.</title>
        <authorList>
            <person name="Lu H."/>
        </authorList>
    </citation>
    <scope>NUCLEOTIDE SEQUENCE [LARGE SCALE GENOMIC DNA]</scope>
    <source>
        <strain evidence="7 8">DS3</strain>
    </source>
</reference>
<dbReference type="SUPFAM" id="SSF46689">
    <property type="entry name" value="Homeodomain-like"/>
    <property type="match status" value="1"/>
</dbReference>
<dbReference type="GO" id="GO:0003677">
    <property type="term" value="F:DNA binding"/>
    <property type="evidence" value="ECO:0007669"/>
    <property type="project" value="UniProtKB-UniRule"/>
</dbReference>
<keyword evidence="2" id="KW-0805">Transcription regulation</keyword>
<evidence type="ECO:0000256" key="2">
    <source>
        <dbReference type="ARBA" id="ARBA00023015"/>
    </source>
</evidence>
<gene>
    <name evidence="7" type="ORF">GTP41_01980</name>
</gene>
<dbReference type="InterPro" id="IPR001647">
    <property type="entry name" value="HTH_TetR"/>
</dbReference>
<dbReference type="Proteomes" id="UP000448575">
    <property type="component" value="Unassembled WGS sequence"/>
</dbReference>
<dbReference type="Pfam" id="PF00440">
    <property type="entry name" value="TetR_N"/>
    <property type="match status" value="1"/>
</dbReference>
<comment type="caution">
    <text evidence="7">The sequence shown here is derived from an EMBL/GenBank/DDBJ whole genome shotgun (WGS) entry which is preliminary data.</text>
</comment>
<dbReference type="InterPro" id="IPR009057">
    <property type="entry name" value="Homeodomain-like_sf"/>
</dbReference>
<dbReference type="PROSITE" id="PS01081">
    <property type="entry name" value="HTH_TETR_1"/>
    <property type="match status" value="1"/>
</dbReference>
<evidence type="ECO:0000313" key="8">
    <source>
        <dbReference type="Proteomes" id="UP000448575"/>
    </source>
</evidence>
<dbReference type="EMBL" id="WWCJ01000001">
    <property type="protein sequence ID" value="MYN00859.1"/>
    <property type="molecule type" value="Genomic_DNA"/>
</dbReference>
<feature type="DNA-binding region" description="H-T-H motif" evidence="5">
    <location>
        <begin position="43"/>
        <end position="62"/>
    </location>
</feature>
<evidence type="ECO:0000256" key="5">
    <source>
        <dbReference type="PROSITE-ProRule" id="PRU00335"/>
    </source>
</evidence>
<dbReference type="PANTHER" id="PTHR43479">
    <property type="entry name" value="ACREF/ENVCD OPERON REPRESSOR-RELATED"/>
    <property type="match status" value="1"/>
</dbReference>
<evidence type="ECO:0000256" key="4">
    <source>
        <dbReference type="ARBA" id="ARBA00023163"/>
    </source>
</evidence>
<dbReference type="InterPro" id="IPR050624">
    <property type="entry name" value="HTH-type_Tx_Regulator"/>
</dbReference>
<dbReference type="InterPro" id="IPR023772">
    <property type="entry name" value="DNA-bd_HTH_TetR-type_CS"/>
</dbReference>
<evidence type="ECO:0000256" key="3">
    <source>
        <dbReference type="ARBA" id="ARBA00023125"/>
    </source>
</evidence>
<keyword evidence="3 5" id="KW-0238">DNA-binding</keyword>
<keyword evidence="8" id="KW-1185">Reference proteome</keyword>
<organism evidence="7 8">
    <name type="scientific">Pseudoduganella guangdongensis</name>
    <dbReference type="NCBI Taxonomy" id="2692179"/>
    <lineage>
        <taxon>Bacteria</taxon>
        <taxon>Pseudomonadati</taxon>
        <taxon>Pseudomonadota</taxon>
        <taxon>Betaproteobacteria</taxon>
        <taxon>Burkholderiales</taxon>
        <taxon>Oxalobacteraceae</taxon>
        <taxon>Telluria group</taxon>
        <taxon>Pseudoduganella</taxon>
    </lineage>
</organism>
<name>A0A6N9HBK9_9BURK</name>
<accession>A0A6N9HBK9</accession>
<dbReference type="PROSITE" id="PS50977">
    <property type="entry name" value="HTH_TETR_2"/>
    <property type="match status" value="1"/>
</dbReference>
<evidence type="ECO:0000256" key="1">
    <source>
        <dbReference type="ARBA" id="ARBA00022491"/>
    </source>
</evidence>
<protein>
    <submittedName>
        <fullName evidence="7">TetR family transcriptional regulator</fullName>
    </submittedName>
</protein>
<dbReference type="PRINTS" id="PR00455">
    <property type="entry name" value="HTHTETR"/>
</dbReference>
<dbReference type="Gene3D" id="1.10.10.60">
    <property type="entry name" value="Homeodomain-like"/>
    <property type="match status" value="1"/>
</dbReference>
<sequence>MQASLPAAPKRRKPTQSRARATAQAIEQAFVQLLVEKGYAQVTIRQVLALAGVGAGSFYEYFASKEALAAVCIRLRVRAIAEALQAAVLASATASLPERVDALLAAQLQAPLAEPEQWAALFHLERQVSKPQAFRELYREFVLLWERGLGAGGDWPAGAALGDAAFAAHAIAYSLVSQTLMARTERPDAAALRALVRQAVHGYLSVVAPRAYRGCLNF</sequence>
<keyword evidence="1" id="KW-0678">Repressor</keyword>
<evidence type="ECO:0000313" key="7">
    <source>
        <dbReference type="EMBL" id="MYN00859.1"/>
    </source>
</evidence>
<dbReference type="AlphaFoldDB" id="A0A6N9HBK9"/>
<dbReference type="Gene3D" id="1.10.357.10">
    <property type="entry name" value="Tetracycline Repressor, domain 2"/>
    <property type="match status" value="1"/>
</dbReference>
<proteinExistence type="predicted"/>
<dbReference type="PANTHER" id="PTHR43479:SF11">
    <property type="entry name" value="ACREF_ENVCD OPERON REPRESSOR-RELATED"/>
    <property type="match status" value="1"/>
</dbReference>
<evidence type="ECO:0000259" key="6">
    <source>
        <dbReference type="PROSITE" id="PS50977"/>
    </source>
</evidence>
<keyword evidence="4" id="KW-0804">Transcription</keyword>